<feature type="transmembrane region" description="Helical" evidence="1">
    <location>
        <begin position="48"/>
        <end position="68"/>
    </location>
</feature>
<reference evidence="2 3" key="1">
    <citation type="submission" date="2019-03" db="EMBL/GenBank/DDBJ databases">
        <title>Genomic Encyclopedia of Type Strains, Phase III (KMG-III): the genomes of soil and plant-associated and newly described type strains.</title>
        <authorList>
            <person name="Whitman W."/>
        </authorList>
    </citation>
    <scope>NUCLEOTIDE SEQUENCE [LARGE SCALE GENOMIC DNA]</scope>
    <source>
        <strain evidence="2 3">LMG 29544</strain>
    </source>
</reference>
<feature type="transmembrane region" description="Helical" evidence="1">
    <location>
        <begin position="12"/>
        <end position="28"/>
    </location>
</feature>
<dbReference type="EMBL" id="SORE01000005">
    <property type="protein sequence ID" value="TDY52446.1"/>
    <property type="molecule type" value="Genomic_DNA"/>
</dbReference>
<dbReference type="RefSeq" id="WP_134191356.1">
    <property type="nucleotide sequence ID" value="NZ_JBHLUW010000027.1"/>
</dbReference>
<evidence type="ECO:0000256" key="1">
    <source>
        <dbReference type="SAM" id="Phobius"/>
    </source>
</evidence>
<sequence length="104" mass="11234">MAGFVLATGLRFPVWFIVVSVVVIGVAVRQFARRIVEQQPPAHREPTIGLALIGAGLASIALTMKWWFVERQMQLAPGTLLNLAGHAEAASGRALVAWMSVLTQ</sequence>
<dbReference type="AlphaFoldDB" id="A0A4R8LYV1"/>
<keyword evidence="1" id="KW-0812">Transmembrane</keyword>
<name>A0A4R8LYV1_9BURK</name>
<gene>
    <name evidence="2" type="ORF">BX592_105332</name>
</gene>
<keyword evidence="3" id="KW-1185">Reference proteome</keyword>
<comment type="caution">
    <text evidence="2">The sequence shown here is derived from an EMBL/GenBank/DDBJ whole genome shotgun (WGS) entry which is preliminary data.</text>
</comment>
<evidence type="ECO:0000313" key="2">
    <source>
        <dbReference type="EMBL" id="TDY52446.1"/>
    </source>
</evidence>
<proteinExistence type="predicted"/>
<protein>
    <submittedName>
        <fullName evidence="2">Uncharacterized protein</fullName>
    </submittedName>
</protein>
<dbReference type="Proteomes" id="UP000295509">
    <property type="component" value="Unassembled WGS sequence"/>
</dbReference>
<evidence type="ECO:0000313" key="3">
    <source>
        <dbReference type="Proteomes" id="UP000295509"/>
    </source>
</evidence>
<organism evidence="2 3">
    <name type="scientific">Paraburkholderia rhizosphaerae</name>
    <dbReference type="NCBI Taxonomy" id="480658"/>
    <lineage>
        <taxon>Bacteria</taxon>
        <taxon>Pseudomonadati</taxon>
        <taxon>Pseudomonadota</taxon>
        <taxon>Betaproteobacteria</taxon>
        <taxon>Burkholderiales</taxon>
        <taxon>Burkholderiaceae</taxon>
        <taxon>Paraburkholderia</taxon>
    </lineage>
</organism>
<dbReference type="OrthoDB" id="9010143at2"/>
<keyword evidence="1" id="KW-0472">Membrane</keyword>
<keyword evidence="1" id="KW-1133">Transmembrane helix</keyword>
<accession>A0A4R8LYV1</accession>